<dbReference type="CDD" id="cd02190">
    <property type="entry name" value="epsilon_tubulin"/>
    <property type="match status" value="1"/>
</dbReference>
<dbReference type="Proteomes" id="UP001249851">
    <property type="component" value="Unassembled WGS sequence"/>
</dbReference>
<dbReference type="FunFam" id="1.10.287.600:FF:000007">
    <property type="entry name" value="tubulin epsilon chain"/>
    <property type="match status" value="1"/>
</dbReference>
<evidence type="ECO:0000256" key="4">
    <source>
        <dbReference type="ARBA" id="ARBA00023134"/>
    </source>
</evidence>
<dbReference type="InterPro" id="IPR017975">
    <property type="entry name" value="Tubulin_CS"/>
</dbReference>
<dbReference type="PROSITE" id="PS00227">
    <property type="entry name" value="TUBULIN"/>
    <property type="match status" value="1"/>
</dbReference>
<dbReference type="SUPFAM" id="SSF55307">
    <property type="entry name" value="Tubulin C-terminal domain-like"/>
    <property type="match status" value="1"/>
</dbReference>
<dbReference type="Pfam" id="PF03953">
    <property type="entry name" value="Tubulin_C"/>
    <property type="match status" value="1"/>
</dbReference>
<keyword evidence="2 5" id="KW-0493">Microtubule</keyword>
<dbReference type="InterPro" id="IPR008280">
    <property type="entry name" value="Tub_FtsZ_C"/>
</dbReference>
<evidence type="ECO:0000256" key="5">
    <source>
        <dbReference type="RuleBase" id="RU000352"/>
    </source>
</evidence>
<dbReference type="InterPro" id="IPR004057">
    <property type="entry name" value="Epsilon_tubulin"/>
</dbReference>
<keyword evidence="9" id="KW-1185">Reference proteome</keyword>
<dbReference type="InterPro" id="IPR000217">
    <property type="entry name" value="Tubulin"/>
</dbReference>
<dbReference type="AlphaFoldDB" id="A0AAD9PZC5"/>
<evidence type="ECO:0000313" key="8">
    <source>
        <dbReference type="EMBL" id="KAK2551455.1"/>
    </source>
</evidence>
<gene>
    <name evidence="8" type="ORF">P5673_027640</name>
</gene>
<dbReference type="GO" id="GO:0007017">
    <property type="term" value="P:microtubule-based process"/>
    <property type="evidence" value="ECO:0007669"/>
    <property type="project" value="InterPro"/>
</dbReference>
<feature type="domain" description="Tubulin/FtsZ 2-layer sandwich" evidence="7">
    <location>
        <begin position="291"/>
        <end position="426"/>
    </location>
</feature>
<dbReference type="GO" id="GO:0005874">
    <property type="term" value="C:microtubule"/>
    <property type="evidence" value="ECO:0007669"/>
    <property type="project" value="UniProtKB-KW"/>
</dbReference>
<dbReference type="InterPro" id="IPR018316">
    <property type="entry name" value="Tubulin/FtsZ_2-layer-sand-dom"/>
</dbReference>
<evidence type="ECO:0000256" key="2">
    <source>
        <dbReference type="ARBA" id="ARBA00022701"/>
    </source>
</evidence>
<keyword evidence="4 5" id="KW-0342">GTP-binding</keyword>
<evidence type="ECO:0000256" key="3">
    <source>
        <dbReference type="ARBA" id="ARBA00022741"/>
    </source>
</evidence>
<dbReference type="PANTHER" id="PTHR11588">
    <property type="entry name" value="TUBULIN"/>
    <property type="match status" value="1"/>
</dbReference>
<dbReference type="GO" id="GO:0005525">
    <property type="term" value="F:GTP binding"/>
    <property type="evidence" value="ECO:0007669"/>
    <property type="project" value="UniProtKB-UniRule"/>
</dbReference>
<dbReference type="InterPro" id="IPR003008">
    <property type="entry name" value="Tubulin_FtsZ_GTPase"/>
</dbReference>
<reference evidence="8" key="1">
    <citation type="journal article" date="2023" name="G3 (Bethesda)">
        <title>Whole genome assembly and annotation of the endangered Caribbean coral Acropora cervicornis.</title>
        <authorList>
            <person name="Selwyn J.D."/>
            <person name="Vollmer S.V."/>
        </authorList>
    </citation>
    <scope>NUCLEOTIDE SEQUENCE</scope>
    <source>
        <strain evidence="8">K2</strain>
    </source>
</reference>
<dbReference type="EMBL" id="JARQWQ010000097">
    <property type="protein sequence ID" value="KAK2551455.1"/>
    <property type="molecule type" value="Genomic_DNA"/>
</dbReference>
<dbReference type="SMART" id="SM00864">
    <property type="entry name" value="Tubulin"/>
    <property type="match status" value="1"/>
</dbReference>
<dbReference type="Gene3D" id="1.10.287.600">
    <property type="entry name" value="Helix hairpin bin"/>
    <property type="match status" value="1"/>
</dbReference>
<keyword evidence="3 5" id="KW-0547">Nucleotide-binding</keyword>
<dbReference type="SUPFAM" id="SSF52490">
    <property type="entry name" value="Tubulin nucleotide-binding domain-like"/>
    <property type="match status" value="1"/>
</dbReference>
<feature type="domain" description="Tubulin/FtsZ GTPase" evidence="6">
    <location>
        <begin position="66"/>
        <end position="289"/>
    </location>
</feature>
<dbReference type="Pfam" id="PF00091">
    <property type="entry name" value="Tubulin"/>
    <property type="match status" value="1"/>
</dbReference>
<dbReference type="InterPro" id="IPR023123">
    <property type="entry name" value="Tubulin_C"/>
</dbReference>
<dbReference type="InterPro" id="IPR036525">
    <property type="entry name" value="Tubulin/FtsZ_GTPase_sf"/>
</dbReference>
<evidence type="ECO:0000259" key="6">
    <source>
        <dbReference type="SMART" id="SM00864"/>
    </source>
</evidence>
<dbReference type="FunFam" id="3.40.50.1440:FF:000017">
    <property type="entry name" value="Tubulin epsilon chain"/>
    <property type="match status" value="1"/>
</dbReference>
<dbReference type="PRINTS" id="PR01161">
    <property type="entry name" value="TUBULIN"/>
</dbReference>
<organism evidence="8 9">
    <name type="scientific">Acropora cervicornis</name>
    <name type="common">Staghorn coral</name>
    <dbReference type="NCBI Taxonomy" id="6130"/>
    <lineage>
        <taxon>Eukaryota</taxon>
        <taxon>Metazoa</taxon>
        <taxon>Cnidaria</taxon>
        <taxon>Anthozoa</taxon>
        <taxon>Hexacorallia</taxon>
        <taxon>Scleractinia</taxon>
        <taxon>Astrocoeniina</taxon>
        <taxon>Acroporidae</taxon>
        <taxon>Acropora</taxon>
    </lineage>
</organism>
<name>A0AAD9PZC5_ACRCE</name>
<evidence type="ECO:0000313" key="9">
    <source>
        <dbReference type="Proteomes" id="UP001249851"/>
    </source>
</evidence>
<comment type="similarity">
    <text evidence="1 5">Belongs to the tubulin family.</text>
</comment>
<dbReference type="Gene3D" id="3.40.50.1440">
    <property type="entry name" value="Tubulin/FtsZ, GTPase domain"/>
    <property type="match status" value="1"/>
</dbReference>
<sequence length="486" mass="54501">MTQSIVVQVGQCGNQIGCRFWDLALREHASTNKNGIFDESLSSFFRNVDTRYKNPIDIPLGNSKQKIKSLKARAVMIDMEEGVVNEILKGPLRDVFDCQQLITDVSGSGNNWATGFMMYGQRYREQISEVIRHAAELCDCLQCFFLIHSMGGGTGSGLGTSVLNLLADEYTDVYRFTSAVYPSADDDVITSPYNSVLAMHQLTEYADCVLPIENQALVDICNKVSSALPPTKTGKKVYHQSSQCHIKASSAITSSDGGVKKGPEKPFDNMNNIAANLTLNMTSSSRFEGSLNVDLNEITMNLVPFPKLHYLVSSQTPLYSLTDVKLPPRRLDQMFSDAFSKDHQLIKADPKHSLYLACALMLRGNVEISDIRRNIERLKPSLHFIHWNQEGWKTGLCSVPPVGNPYSLLALSNNTCIRHTFGELKDRFMKLYKRKAHVHHYTHVDGMEASQFDSSIESLKWLIQEYETLEAQMGRTVEDIPRLKIA</sequence>
<accession>A0AAD9PZC5</accession>
<proteinExistence type="inferred from homology"/>
<evidence type="ECO:0000259" key="7">
    <source>
        <dbReference type="SMART" id="SM00865"/>
    </source>
</evidence>
<reference evidence="8" key="2">
    <citation type="journal article" date="2023" name="Science">
        <title>Genomic signatures of disease resistance in endangered staghorn corals.</title>
        <authorList>
            <person name="Vollmer S.V."/>
            <person name="Selwyn J.D."/>
            <person name="Despard B.A."/>
            <person name="Roesel C.L."/>
        </authorList>
    </citation>
    <scope>NUCLEOTIDE SEQUENCE</scope>
    <source>
        <strain evidence="8">K2</strain>
    </source>
</reference>
<comment type="caution">
    <text evidence="8">The sequence shown here is derived from an EMBL/GenBank/DDBJ whole genome shotgun (WGS) entry which is preliminary data.</text>
</comment>
<protein>
    <submittedName>
        <fullName evidence="8">Tubulin epsilon chain</fullName>
    </submittedName>
</protein>
<dbReference type="SMART" id="SM00865">
    <property type="entry name" value="Tubulin_C"/>
    <property type="match status" value="1"/>
</dbReference>
<dbReference type="PRINTS" id="PR01519">
    <property type="entry name" value="EPSLNTUBULIN"/>
</dbReference>
<evidence type="ECO:0000256" key="1">
    <source>
        <dbReference type="ARBA" id="ARBA00009636"/>
    </source>
</evidence>